<dbReference type="GO" id="GO:0003700">
    <property type="term" value="F:DNA-binding transcription factor activity"/>
    <property type="evidence" value="ECO:0007669"/>
    <property type="project" value="TreeGrafter"/>
</dbReference>
<dbReference type="AlphaFoldDB" id="A0A9D0ZVA8"/>
<dbReference type="CDD" id="cd01392">
    <property type="entry name" value="HTH_LacI"/>
    <property type="match status" value="1"/>
</dbReference>
<evidence type="ECO:0000313" key="6">
    <source>
        <dbReference type="Proteomes" id="UP000886886"/>
    </source>
</evidence>
<keyword evidence="3" id="KW-0804">Transcription</keyword>
<dbReference type="SUPFAM" id="SSF47413">
    <property type="entry name" value="lambda repressor-like DNA-binding domains"/>
    <property type="match status" value="1"/>
</dbReference>
<dbReference type="InterPro" id="IPR000843">
    <property type="entry name" value="HTH_LacI"/>
</dbReference>
<organism evidence="5 6">
    <name type="scientific">Candidatus Limivivens merdigallinarum</name>
    <dbReference type="NCBI Taxonomy" id="2840859"/>
    <lineage>
        <taxon>Bacteria</taxon>
        <taxon>Bacillati</taxon>
        <taxon>Bacillota</taxon>
        <taxon>Clostridia</taxon>
        <taxon>Lachnospirales</taxon>
        <taxon>Lachnospiraceae</taxon>
        <taxon>Lachnospiraceae incertae sedis</taxon>
        <taxon>Candidatus Limivivens</taxon>
    </lineage>
</organism>
<dbReference type="GO" id="GO:0000976">
    <property type="term" value="F:transcription cis-regulatory region binding"/>
    <property type="evidence" value="ECO:0007669"/>
    <property type="project" value="TreeGrafter"/>
</dbReference>
<dbReference type="Gene3D" id="3.40.50.2300">
    <property type="match status" value="2"/>
</dbReference>
<proteinExistence type="predicted"/>
<dbReference type="PANTHER" id="PTHR30146:SF109">
    <property type="entry name" value="HTH-TYPE TRANSCRIPTIONAL REGULATOR GALS"/>
    <property type="match status" value="1"/>
</dbReference>
<keyword evidence="1" id="KW-0805">Transcription regulation</keyword>
<dbReference type="PANTHER" id="PTHR30146">
    <property type="entry name" value="LACI-RELATED TRANSCRIPTIONAL REPRESSOR"/>
    <property type="match status" value="1"/>
</dbReference>
<protein>
    <submittedName>
        <fullName evidence="5">LacI family DNA-binding transcriptional regulator</fullName>
    </submittedName>
</protein>
<dbReference type="CDD" id="cd06267">
    <property type="entry name" value="PBP1_LacI_sugar_binding-like"/>
    <property type="match status" value="1"/>
</dbReference>
<reference evidence="5" key="2">
    <citation type="journal article" date="2021" name="PeerJ">
        <title>Extensive microbial diversity within the chicken gut microbiome revealed by metagenomics and culture.</title>
        <authorList>
            <person name="Gilroy R."/>
            <person name="Ravi A."/>
            <person name="Getino M."/>
            <person name="Pursley I."/>
            <person name="Horton D.L."/>
            <person name="Alikhan N.F."/>
            <person name="Baker D."/>
            <person name="Gharbi K."/>
            <person name="Hall N."/>
            <person name="Watson M."/>
            <person name="Adriaenssens E.M."/>
            <person name="Foster-Nyarko E."/>
            <person name="Jarju S."/>
            <person name="Secka A."/>
            <person name="Antonio M."/>
            <person name="Oren A."/>
            <person name="Chaudhuri R.R."/>
            <person name="La Ragione R."/>
            <person name="Hildebrand F."/>
            <person name="Pallen M.J."/>
        </authorList>
    </citation>
    <scope>NUCLEOTIDE SEQUENCE</scope>
    <source>
        <strain evidence="5">ChiSjej3B21-11622</strain>
    </source>
</reference>
<dbReference type="SUPFAM" id="SSF53822">
    <property type="entry name" value="Periplasmic binding protein-like I"/>
    <property type="match status" value="1"/>
</dbReference>
<dbReference type="SMART" id="SM00354">
    <property type="entry name" value="HTH_LACI"/>
    <property type="match status" value="1"/>
</dbReference>
<dbReference type="EMBL" id="DVFT01000137">
    <property type="protein sequence ID" value="HIQ96677.1"/>
    <property type="molecule type" value="Genomic_DNA"/>
</dbReference>
<accession>A0A9D0ZVA8</accession>
<evidence type="ECO:0000256" key="2">
    <source>
        <dbReference type="ARBA" id="ARBA00023125"/>
    </source>
</evidence>
<reference evidence="5" key="1">
    <citation type="submission" date="2020-10" db="EMBL/GenBank/DDBJ databases">
        <authorList>
            <person name="Gilroy R."/>
        </authorList>
    </citation>
    <scope>NUCLEOTIDE SEQUENCE</scope>
    <source>
        <strain evidence="5">ChiSjej3B21-11622</strain>
    </source>
</reference>
<keyword evidence="2 5" id="KW-0238">DNA-binding</keyword>
<gene>
    <name evidence="5" type="ORF">IAB26_08955</name>
</gene>
<evidence type="ECO:0000256" key="3">
    <source>
        <dbReference type="ARBA" id="ARBA00023163"/>
    </source>
</evidence>
<dbReference type="InterPro" id="IPR046335">
    <property type="entry name" value="LacI/GalR-like_sensor"/>
</dbReference>
<evidence type="ECO:0000259" key="4">
    <source>
        <dbReference type="PROSITE" id="PS50932"/>
    </source>
</evidence>
<dbReference type="Gene3D" id="1.10.260.40">
    <property type="entry name" value="lambda repressor-like DNA-binding domains"/>
    <property type="match status" value="1"/>
</dbReference>
<dbReference type="Pfam" id="PF00356">
    <property type="entry name" value="LacI"/>
    <property type="match status" value="1"/>
</dbReference>
<feature type="domain" description="HTH lacI-type" evidence="4">
    <location>
        <begin position="2"/>
        <end position="56"/>
    </location>
</feature>
<dbReference type="Proteomes" id="UP000886886">
    <property type="component" value="Unassembled WGS sequence"/>
</dbReference>
<dbReference type="PRINTS" id="PR00036">
    <property type="entry name" value="HTHLACI"/>
</dbReference>
<name>A0A9D0ZVA8_9FIRM</name>
<sequence length="337" mass="37644">MATIFDVAKEAGVSKSTVSRVVNGDPAVKPATREAVETAIRKLNYAPSYFAQGIRTGQTKTIALLVPEYTNMFYGEMFNGVEDVAFEHGYMVLVGNTGNTPSEKEYIQQLLNRRIDGIVYNTYHTGGESIEYLKKLSRKMPIVFMDEAIGKAEKVSSVYTDGFQSTKRAVEYLAGRGCRKIGYIRNMDSVQATEYRFEGYKQGLKELGLPMEEVYIYQCPVQKQANYIKAGMEAGSYFADLKERPDAILAAIDLLAIGCVSRLIDRGISVPEEISVIGYDNIDLGEVMRPAVTTIAQPTREMGRIAARIIMEQLKSQEIKCQKKVFDGKLIIRQTTR</sequence>
<comment type="caution">
    <text evidence="5">The sequence shown here is derived from an EMBL/GenBank/DDBJ whole genome shotgun (WGS) entry which is preliminary data.</text>
</comment>
<dbReference type="InterPro" id="IPR028082">
    <property type="entry name" value="Peripla_BP_I"/>
</dbReference>
<dbReference type="Pfam" id="PF13377">
    <property type="entry name" value="Peripla_BP_3"/>
    <property type="match status" value="1"/>
</dbReference>
<dbReference type="PROSITE" id="PS50932">
    <property type="entry name" value="HTH_LACI_2"/>
    <property type="match status" value="1"/>
</dbReference>
<dbReference type="PROSITE" id="PS00356">
    <property type="entry name" value="HTH_LACI_1"/>
    <property type="match status" value="1"/>
</dbReference>
<evidence type="ECO:0000256" key="1">
    <source>
        <dbReference type="ARBA" id="ARBA00023015"/>
    </source>
</evidence>
<dbReference type="InterPro" id="IPR010982">
    <property type="entry name" value="Lambda_DNA-bd_dom_sf"/>
</dbReference>
<evidence type="ECO:0000313" key="5">
    <source>
        <dbReference type="EMBL" id="HIQ96677.1"/>
    </source>
</evidence>